<dbReference type="RefSeq" id="WP_162358944.1">
    <property type="nucleotide sequence ID" value="NZ_CP048209.1"/>
</dbReference>
<proteinExistence type="predicted"/>
<protein>
    <submittedName>
        <fullName evidence="2">Alpha/beta fold hydrolase</fullName>
    </submittedName>
</protein>
<reference evidence="2 3" key="1">
    <citation type="submission" date="2020-01" db="EMBL/GenBank/DDBJ databases">
        <title>Paenibacillus sp. nov., isolated from tomato rhizosphere.</title>
        <authorList>
            <person name="Weon H.-Y."/>
            <person name="Lee S.A."/>
        </authorList>
    </citation>
    <scope>NUCLEOTIDE SEQUENCE [LARGE SCALE GENOMIC DNA]</scope>
    <source>
        <strain evidence="2 3">12200R-189</strain>
    </source>
</reference>
<dbReference type="EMBL" id="CP048209">
    <property type="protein sequence ID" value="QHT62511.1"/>
    <property type="molecule type" value="Genomic_DNA"/>
</dbReference>
<accession>A0A6C0G3Y4</accession>
<dbReference type="InterPro" id="IPR000073">
    <property type="entry name" value="AB_hydrolase_1"/>
</dbReference>
<dbReference type="InterPro" id="IPR029058">
    <property type="entry name" value="AB_hydrolase_fold"/>
</dbReference>
<evidence type="ECO:0000313" key="2">
    <source>
        <dbReference type="EMBL" id="QHT62511.1"/>
    </source>
</evidence>
<gene>
    <name evidence="2" type="ORF">GXP70_22680</name>
</gene>
<keyword evidence="2" id="KW-0378">Hydrolase</keyword>
<dbReference type="KEGG" id="plyc:GXP70_22680"/>
<evidence type="ECO:0000313" key="3">
    <source>
        <dbReference type="Proteomes" id="UP000476064"/>
    </source>
</evidence>
<organism evidence="2 3">
    <name type="scientific">Paenibacillus lycopersici</name>
    <dbReference type="NCBI Taxonomy" id="2704462"/>
    <lineage>
        <taxon>Bacteria</taxon>
        <taxon>Bacillati</taxon>
        <taxon>Bacillota</taxon>
        <taxon>Bacilli</taxon>
        <taxon>Bacillales</taxon>
        <taxon>Paenibacillaceae</taxon>
        <taxon>Paenibacillus</taxon>
    </lineage>
</organism>
<dbReference type="SUPFAM" id="SSF53474">
    <property type="entry name" value="alpha/beta-Hydrolases"/>
    <property type="match status" value="1"/>
</dbReference>
<sequence length="246" mass="26846">MNQIEHQRENRHDICNVPCITLSPAGEPIGQLVLAHGWGSTKESYRFFASLIAGWGYRVIIPELPLHGERGTLDYWSSSALQRHFWNVVVQGVSEAGAIAAALAVQSGLPAAIVGHSTGGFIAAGTYAEQDAIRSAVVINGSCSWLRFEELYREQAGLPAIAPDEEAALAQHDPRERILASSKPLLLLHCLDDTFVPIGSQHDFAEEAARRRTAESAVRFHAFERVNHVITLGMLQHVHAFLASLA</sequence>
<dbReference type="Pfam" id="PF12697">
    <property type="entry name" value="Abhydrolase_6"/>
    <property type="match status" value="1"/>
</dbReference>
<dbReference type="GO" id="GO:0016787">
    <property type="term" value="F:hydrolase activity"/>
    <property type="evidence" value="ECO:0007669"/>
    <property type="project" value="UniProtKB-KW"/>
</dbReference>
<dbReference type="Gene3D" id="3.40.50.1820">
    <property type="entry name" value="alpha/beta hydrolase"/>
    <property type="match status" value="1"/>
</dbReference>
<name>A0A6C0G3Y4_9BACL</name>
<feature type="domain" description="AB hydrolase-1" evidence="1">
    <location>
        <begin position="32"/>
        <end position="206"/>
    </location>
</feature>
<dbReference type="AlphaFoldDB" id="A0A6C0G3Y4"/>
<keyword evidence="3" id="KW-1185">Reference proteome</keyword>
<evidence type="ECO:0000259" key="1">
    <source>
        <dbReference type="Pfam" id="PF12697"/>
    </source>
</evidence>
<dbReference type="Proteomes" id="UP000476064">
    <property type="component" value="Chromosome"/>
</dbReference>